<name>A0ABT2SRB9_9FIRM</name>
<evidence type="ECO:0000313" key="1">
    <source>
        <dbReference type="EMBL" id="MCU6737378.1"/>
    </source>
</evidence>
<protein>
    <submittedName>
        <fullName evidence="1">Vitamin B12 dependent methionine synthase, activation domain protein</fullName>
    </submittedName>
</protein>
<keyword evidence="2" id="KW-1185">Reference proteome</keyword>
<dbReference type="RefSeq" id="WP_119363580.1">
    <property type="nucleotide sequence ID" value="NZ_JAOQJR010000001.1"/>
</dbReference>
<comment type="caution">
    <text evidence="1">The sequence shown here is derived from an EMBL/GenBank/DDBJ whole genome shotgun (WGS) entry which is preliminary data.</text>
</comment>
<accession>A0ABT2SRB9</accession>
<reference evidence="1 2" key="1">
    <citation type="journal article" date="2021" name="ISME Commun">
        <title>Automated analysis of genomic sequences facilitates high-throughput and comprehensive description of bacteria.</title>
        <authorList>
            <person name="Hitch T.C.A."/>
        </authorList>
    </citation>
    <scope>NUCLEOTIDE SEQUENCE [LARGE SCALE GENOMIC DNA]</scope>
    <source>
        <strain evidence="1 2">H4_15</strain>
    </source>
</reference>
<dbReference type="EMBL" id="JAOQJR010000001">
    <property type="protein sequence ID" value="MCU6737378.1"/>
    <property type="molecule type" value="Genomic_DNA"/>
</dbReference>
<dbReference type="SUPFAM" id="SSF56507">
    <property type="entry name" value="Methionine synthase activation domain-like"/>
    <property type="match status" value="1"/>
</dbReference>
<proteinExistence type="predicted"/>
<sequence length="215" mass="24925">MNFSKIKENALKYLGYHHQILDEKMNVLIDECIEEIEKMSSFRATYRKFPLSFHPLRIDEISLNLDYPDLNNLFQNCHDVVIIGCTLGLQVEKRSHYYSHIDMTKATIFDAVASSFLEVQCNEYENEQLIGKRTFRFCPGYGRVPIELNKELAFIIESSKKIGLTVQESNILLPQKSMIGLIGLGDNRKEKTCQNCLHIKDCNFRKRGQTCYAKD</sequence>
<evidence type="ECO:0000313" key="2">
    <source>
        <dbReference type="Proteomes" id="UP001208364"/>
    </source>
</evidence>
<dbReference type="Proteomes" id="UP001208364">
    <property type="component" value="Unassembled WGS sequence"/>
</dbReference>
<gene>
    <name evidence="1" type="ORF">OCV55_01600</name>
</gene>
<organism evidence="1 2">
    <name type="scientific">[Clostridium] ammoniilyticum</name>
    <dbReference type="NCBI Taxonomy" id="2981784"/>
    <lineage>
        <taxon>Bacteria</taxon>
        <taxon>Bacillati</taxon>
        <taxon>Bacillota</taxon>
        <taxon>Erysipelotrichia</taxon>
        <taxon>Erysipelotrichales</taxon>
        <taxon>Coprobacillaceae</taxon>
        <taxon>Faecalibacillus</taxon>
    </lineage>
</organism>
<dbReference type="Gene3D" id="3.40.109.40">
    <property type="match status" value="1"/>
</dbReference>
<dbReference type="InterPro" id="IPR037010">
    <property type="entry name" value="VitB12-dep_Met_synth_activ_sf"/>
</dbReference>